<gene>
    <name evidence="1" type="ORF">ANE_LOCUS16161</name>
</gene>
<proteinExistence type="predicted"/>
<evidence type="ECO:0000313" key="1">
    <source>
        <dbReference type="EMBL" id="VVB05717.1"/>
    </source>
</evidence>
<keyword evidence="2" id="KW-1185">Reference proteome</keyword>
<comment type="caution">
    <text evidence="1">The sequence shown here is derived from an EMBL/GenBank/DDBJ whole genome shotgun (WGS) entry which is preliminary data.</text>
</comment>
<dbReference type="EMBL" id="CABITT030000005">
    <property type="protein sequence ID" value="VVB05717.1"/>
    <property type="molecule type" value="Genomic_DNA"/>
</dbReference>
<accession>A0A565BWD5</accession>
<evidence type="ECO:0000313" key="2">
    <source>
        <dbReference type="Proteomes" id="UP000489600"/>
    </source>
</evidence>
<name>A0A565BWD5_9BRAS</name>
<sequence length="60" mass="6507">MGNTAVVEQQIATSDAKVDPVQQQVVKLVGEKQVINAEEALDYEVSSSASGMRVRRETES</sequence>
<dbReference type="Proteomes" id="UP000489600">
    <property type="component" value="Unassembled WGS sequence"/>
</dbReference>
<reference evidence="1" key="1">
    <citation type="submission" date="2019-07" db="EMBL/GenBank/DDBJ databases">
        <authorList>
            <person name="Dittberner H."/>
        </authorList>
    </citation>
    <scope>NUCLEOTIDE SEQUENCE [LARGE SCALE GENOMIC DNA]</scope>
</reference>
<organism evidence="1 2">
    <name type="scientific">Arabis nemorensis</name>
    <dbReference type="NCBI Taxonomy" id="586526"/>
    <lineage>
        <taxon>Eukaryota</taxon>
        <taxon>Viridiplantae</taxon>
        <taxon>Streptophyta</taxon>
        <taxon>Embryophyta</taxon>
        <taxon>Tracheophyta</taxon>
        <taxon>Spermatophyta</taxon>
        <taxon>Magnoliopsida</taxon>
        <taxon>eudicotyledons</taxon>
        <taxon>Gunneridae</taxon>
        <taxon>Pentapetalae</taxon>
        <taxon>rosids</taxon>
        <taxon>malvids</taxon>
        <taxon>Brassicales</taxon>
        <taxon>Brassicaceae</taxon>
        <taxon>Arabideae</taxon>
        <taxon>Arabis</taxon>
    </lineage>
</organism>
<protein>
    <submittedName>
        <fullName evidence="1">Uncharacterized protein</fullName>
    </submittedName>
</protein>
<dbReference type="AlphaFoldDB" id="A0A565BWD5"/>